<dbReference type="InterPro" id="IPR032466">
    <property type="entry name" value="Metal_Hydrolase"/>
</dbReference>
<dbReference type="GO" id="GO:0016788">
    <property type="term" value="F:hydrolase activity, acting on ester bonds"/>
    <property type="evidence" value="ECO:0007669"/>
    <property type="project" value="InterPro"/>
</dbReference>
<evidence type="ECO:0000256" key="2">
    <source>
        <dbReference type="SAM" id="MobiDB-lite"/>
    </source>
</evidence>
<dbReference type="OrthoDB" id="413993at2759"/>
<dbReference type="PANTHER" id="PTHR47345">
    <property type="entry name" value="CUT9-INTERACTING PROTEIN SCN1"/>
    <property type="match status" value="1"/>
</dbReference>
<dbReference type="Gene3D" id="3.20.20.140">
    <property type="entry name" value="Metal-dependent hydrolases"/>
    <property type="match status" value="1"/>
</dbReference>
<name>A0A8H4T126_9HYPO</name>
<dbReference type="EMBL" id="JABFAI010000239">
    <property type="protein sequence ID" value="KAF4949391.1"/>
    <property type="molecule type" value="Genomic_DNA"/>
</dbReference>
<evidence type="ECO:0000256" key="1">
    <source>
        <dbReference type="SAM" id="Coils"/>
    </source>
</evidence>
<dbReference type="Proteomes" id="UP000604273">
    <property type="component" value="Unassembled WGS sequence"/>
</dbReference>
<feature type="coiled-coil region" evidence="1">
    <location>
        <begin position="74"/>
        <end position="108"/>
    </location>
</feature>
<protein>
    <submittedName>
        <fullName evidence="3">Uncharacterized protein</fullName>
    </submittedName>
</protein>
<feature type="compositionally biased region" description="Polar residues" evidence="2">
    <location>
        <begin position="18"/>
        <end position="27"/>
    </location>
</feature>
<feature type="region of interest" description="Disordered" evidence="2">
    <location>
        <begin position="15"/>
        <end position="40"/>
    </location>
</feature>
<reference evidence="3" key="1">
    <citation type="journal article" date="2020" name="BMC Genomics">
        <title>Correction to: Identification and distribution of gene clusters required for synthesis of sphingolipid metabolism inhibitors in diverse species of the filamentous fungus Fusarium.</title>
        <authorList>
            <person name="Kim H.S."/>
            <person name="Lohmar J.M."/>
            <person name="Busman M."/>
            <person name="Brown D.W."/>
            <person name="Naumann T.A."/>
            <person name="Divon H.H."/>
            <person name="Lysoe E."/>
            <person name="Uhlig S."/>
            <person name="Proctor R.H."/>
        </authorList>
    </citation>
    <scope>NUCLEOTIDE SEQUENCE</scope>
    <source>
        <strain evidence="3">NRRL 45417</strain>
    </source>
</reference>
<feature type="compositionally biased region" description="Basic and acidic residues" evidence="2">
    <location>
        <begin position="625"/>
        <end position="642"/>
    </location>
</feature>
<accession>A0A8H4T126</accession>
<evidence type="ECO:0000313" key="4">
    <source>
        <dbReference type="Proteomes" id="UP000604273"/>
    </source>
</evidence>
<dbReference type="SUPFAM" id="SSF51556">
    <property type="entry name" value="Metallo-dependent hydrolases"/>
    <property type="match status" value="1"/>
</dbReference>
<organism evidence="3 4">
    <name type="scientific">Fusarium gaditjirri</name>
    <dbReference type="NCBI Taxonomy" id="282569"/>
    <lineage>
        <taxon>Eukaryota</taxon>
        <taxon>Fungi</taxon>
        <taxon>Dikarya</taxon>
        <taxon>Ascomycota</taxon>
        <taxon>Pezizomycotina</taxon>
        <taxon>Sordariomycetes</taxon>
        <taxon>Hypocreomycetidae</taxon>
        <taxon>Hypocreales</taxon>
        <taxon>Nectriaceae</taxon>
        <taxon>Fusarium</taxon>
        <taxon>Fusarium nisikadoi species complex</taxon>
    </lineage>
</organism>
<gene>
    <name evidence="3" type="ORF">FGADI_8959</name>
</gene>
<proteinExistence type="predicted"/>
<feature type="compositionally biased region" description="Basic and acidic residues" evidence="2">
    <location>
        <begin position="556"/>
        <end position="566"/>
    </location>
</feature>
<feature type="region of interest" description="Disordered" evidence="2">
    <location>
        <begin position="548"/>
        <end position="576"/>
    </location>
</feature>
<keyword evidence="1" id="KW-0175">Coiled coil</keyword>
<keyword evidence="4" id="KW-1185">Reference proteome</keyword>
<feature type="region of interest" description="Disordered" evidence="2">
    <location>
        <begin position="625"/>
        <end position="653"/>
    </location>
</feature>
<dbReference type="InterPro" id="IPR001130">
    <property type="entry name" value="TatD-like"/>
</dbReference>
<evidence type="ECO:0000313" key="3">
    <source>
        <dbReference type="EMBL" id="KAF4949391.1"/>
    </source>
</evidence>
<dbReference type="AlphaFoldDB" id="A0A8H4T126"/>
<comment type="caution">
    <text evidence="3">The sequence shown here is derived from an EMBL/GenBank/DDBJ whole genome shotgun (WGS) entry which is preliminary data.</text>
</comment>
<dbReference type="PANTHER" id="PTHR47345:SF1">
    <property type="entry name" value="CUT9-INTERACTING PROTEIN SCN1"/>
    <property type="match status" value="1"/>
</dbReference>
<dbReference type="InterPro" id="IPR053044">
    <property type="entry name" value="Metallo-hydrolase/TatD-type"/>
</dbReference>
<reference evidence="3" key="2">
    <citation type="submission" date="2020-05" db="EMBL/GenBank/DDBJ databases">
        <authorList>
            <person name="Kim H.-S."/>
            <person name="Proctor R.H."/>
            <person name="Brown D.W."/>
        </authorList>
    </citation>
    <scope>NUCLEOTIDE SEQUENCE</scope>
    <source>
        <strain evidence="3">NRRL 45417</strain>
    </source>
</reference>
<dbReference type="Pfam" id="PF01026">
    <property type="entry name" value="TatD_DNase"/>
    <property type="match status" value="1"/>
</dbReference>
<sequence length="759" mass="85964">MFRGLFDLFLSDSAMPSRKSQNKNTSPGEPISGPTDTQSGPQFAREVQIECDRLAQQISRLPATVWERLSQTELKQAEFEIQHKEATIQQLAAELDSYKLEVQKLRAKEQSLRDFMHESDSYPEVNEHEVVSAFVGLRQKVQKLVSSRMYRMEGKQLCTESKTFTVSKELASSWKRATPANRKLILRSLVYQRLADEILAYEFFGIVEPDLEDDVVSSKAENIFTGLSDFERFLVKNEVSNDIVTKWRLSTMKSIEAVGMAKGLYGKGLARQLYDDFAPFIIDEATTEDKARLCDGFMELCNEAYVLRLLMRKSRNNYQCRGAIVGIPVEGNDRWADVFGDLEGTESGRNTVVLTLFGALVANTGNSRNEMCMYDHQEGTASEPPLEHEEPFPWHIGVFDAHNHIGERVNSISELPNMKARAVAVMATRTQDQPLIASIAKPHGVKGPECFSQDKTTVIAGYGRHPWFSHELFDDSLKTLTYVPSEDVEAAKEQHYKAVLSPPPTDPAFWHDLPVPIALSTFIAETRTRLLEDPFAMVGEIGLDKPFRLPMQWTDPKPEPDPDRTPGGRQRRPLSQHRINLTHQKAVFMAHLKLAGELGRPVSVHGVQVHGILYDALTECWKGHELRGRRSRDKKKEGKEDQGQQDSPKPYPPRICLHSFSGKSDAVKQYLKPSIPAKIFFSFSKTNNLRSEEERKKAEDAIKIVPDNRILVESDLHTAGERMDSELEEMHREICEVKGWGLEEGVGRIADNYRKFVFG</sequence>